<dbReference type="Proteomes" id="UP000471120">
    <property type="component" value="Unassembled WGS sequence"/>
</dbReference>
<gene>
    <name evidence="2" type="ORF">DW322_03385</name>
</gene>
<name>A0A6P2C9L7_9NOCA</name>
<accession>A0A6P2C9L7</accession>
<dbReference type="AlphaFoldDB" id="A0A6P2C9L7"/>
<evidence type="ECO:0000313" key="3">
    <source>
        <dbReference type="Proteomes" id="UP000471120"/>
    </source>
</evidence>
<dbReference type="RefSeq" id="WP_010840100.1">
    <property type="nucleotide sequence ID" value="NZ_QRCM01000001.1"/>
</dbReference>
<evidence type="ECO:0000313" key="2">
    <source>
        <dbReference type="EMBL" id="TXG89447.1"/>
    </source>
</evidence>
<feature type="region of interest" description="Disordered" evidence="1">
    <location>
        <begin position="1"/>
        <end position="27"/>
    </location>
</feature>
<evidence type="ECO:0000256" key="1">
    <source>
        <dbReference type="SAM" id="MobiDB-lite"/>
    </source>
</evidence>
<protein>
    <submittedName>
        <fullName evidence="2">Uncharacterized protein</fullName>
    </submittedName>
</protein>
<proteinExistence type="predicted"/>
<reference evidence="2 3" key="1">
    <citation type="submission" date="2018-07" db="EMBL/GenBank/DDBJ databases">
        <title>Genome sequence of Rhodococcus rhodnii ATCC 35071 from Rhodnius prolixus.</title>
        <authorList>
            <person name="Patel V."/>
            <person name="Vogel K.J."/>
        </authorList>
    </citation>
    <scope>NUCLEOTIDE SEQUENCE [LARGE SCALE GENOMIC DNA]</scope>
    <source>
        <strain evidence="2 3">ATCC 35071</strain>
    </source>
</reference>
<sequence length="245" mass="26450">MNAERIAIDGKGFQPVEATPAPATRDEVAADTPEQAWARHYLQHVAPGVQAALGTATRQAERQFRAALADQPWVQALVDLAAAKRGRDVASAMVERAHAALGSEPPPRNMAALDSIAGWHDGQISPDFLARPIAAVVDDAASERIAREIDESNAAADTVIADSEKLAELRDQNAQDAQRAADDPVARVRLGGGRMEVDTVDIDGTSYTRHFNLDTNESVIIDADGNEYRRPQQFRAPDSPPDWTT</sequence>
<organism evidence="2 3">
    <name type="scientific">Rhodococcus rhodnii</name>
    <dbReference type="NCBI Taxonomy" id="38312"/>
    <lineage>
        <taxon>Bacteria</taxon>
        <taxon>Bacillati</taxon>
        <taxon>Actinomycetota</taxon>
        <taxon>Actinomycetes</taxon>
        <taxon>Mycobacteriales</taxon>
        <taxon>Nocardiaceae</taxon>
        <taxon>Rhodococcus</taxon>
    </lineage>
</organism>
<dbReference type="EMBL" id="QRCM01000001">
    <property type="protein sequence ID" value="TXG89447.1"/>
    <property type="molecule type" value="Genomic_DNA"/>
</dbReference>
<comment type="caution">
    <text evidence="2">The sequence shown here is derived from an EMBL/GenBank/DDBJ whole genome shotgun (WGS) entry which is preliminary data.</text>
</comment>
<feature type="region of interest" description="Disordered" evidence="1">
    <location>
        <begin position="222"/>
        <end position="245"/>
    </location>
</feature>